<organism evidence="1">
    <name type="scientific">viral metagenome</name>
    <dbReference type="NCBI Taxonomy" id="1070528"/>
    <lineage>
        <taxon>unclassified sequences</taxon>
        <taxon>metagenomes</taxon>
        <taxon>organismal metagenomes</taxon>
    </lineage>
</organism>
<accession>A0A6H1ZA19</accession>
<dbReference type="EMBL" id="MT143976">
    <property type="protein sequence ID" value="QJA44378.1"/>
    <property type="molecule type" value="Genomic_DNA"/>
</dbReference>
<name>A0A6H1ZA19_9ZZZZ</name>
<proteinExistence type="predicted"/>
<sequence>MDDRKWYKEKREFDKGIFGDSFSKIIGREGVRKLIDRYRGRYDVQVISHVSENLYQYDCLFVQVYERSSGKCLFYAWGCGIDFHNGEFIPYFDVSVVGNDRFSDDTSDTIPNFWSKTCIQLRLVKPKARPFRNNVYEELKSICGNDLDWAISEGLI</sequence>
<dbReference type="EMBL" id="MT145047">
    <property type="protein sequence ID" value="QJI02980.1"/>
    <property type="molecule type" value="Genomic_DNA"/>
</dbReference>
<evidence type="ECO:0000313" key="1">
    <source>
        <dbReference type="EMBL" id="QJA44378.1"/>
    </source>
</evidence>
<evidence type="ECO:0000313" key="2">
    <source>
        <dbReference type="EMBL" id="QJA93850.1"/>
    </source>
</evidence>
<protein>
    <submittedName>
        <fullName evidence="1">Uncharacterized protein</fullName>
    </submittedName>
</protein>
<gene>
    <name evidence="2" type="ORF">MM415B04097_0012</name>
    <name evidence="1" type="ORF">TM448A00108_0005</name>
    <name evidence="3" type="ORF">TM448B03904_0012</name>
</gene>
<dbReference type="AlphaFoldDB" id="A0A6H1ZA19"/>
<evidence type="ECO:0000313" key="3">
    <source>
        <dbReference type="EMBL" id="QJI02980.1"/>
    </source>
</evidence>
<dbReference type="EMBL" id="MT143182">
    <property type="protein sequence ID" value="QJA93850.1"/>
    <property type="molecule type" value="Genomic_DNA"/>
</dbReference>
<reference evidence="1" key="1">
    <citation type="submission" date="2020-03" db="EMBL/GenBank/DDBJ databases">
        <title>The deep terrestrial virosphere.</title>
        <authorList>
            <person name="Holmfeldt K."/>
            <person name="Nilsson E."/>
            <person name="Simone D."/>
            <person name="Lopez-Fernandez M."/>
            <person name="Wu X."/>
            <person name="de Brujin I."/>
            <person name="Lundin D."/>
            <person name="Andersson A."/>
            <person name="Bertilsson S."/>
            <person name="Dopson M."/>
        </authorList>
    </citation>
    <scope>NUCLEOTIDE SEQUENCE</scope>
    <source>
        <strain evidence="2">MM415B04097</strain>
        <strain evidence="1">TM448A00108</strain>
        <strain evidence="3">TM448B03904</strain>
    </source>
</reference>